<proteinExistence type="predicted"/>
<reference evidence="1" key="1">
    <citation type="submission" date="2014-03" db="EMBL/GenBank/DDBJ databases">
        <authorList>
            <person name="Genoscope - CEA"/>
        </authorList>
    </citation>
    <scope>NUCLEOTIDE SEQUENCE [LARGE SCALE GENOMIC DNA]</scope>
    <source>
        <strain evidence="1">CF27</strain>
    </source>
</reference>
<dbReference type="EMBL" id="LT841305">
    <property type="protein sequence ID" value="SMH67306.1"/>
    <property type="molecule type" value="Genomic_DNA"/>
</dbReference>
<dbReference type="AlphaFoldDB" id="A0A060ULV7"/>
<dbReference type="Proteomes" id="UP000193925">
    <property type="component" value="Chromosome AFERRI"/>
</dbReference>
<name>A0A060ULV7_9PROT</name>
<protein>
    <recommendedName>
        <fullName evidence="4">Cofactor-independent phosphoglycerate mutase</fullName>
    </recommendedName>
</protein>
<organism evidence="1">
    <name type="scientific">Acidithiobacillus ferrivorans</name>
    <dbReference type="NCBI Taxonomy" id="160808"/>
    <lineage>
        <taxon>Bacteria</taxon>
        <taxon>Pseudomonadati</taxon>
        <taxon>Pseudomonadota</taxon>
        <taxon>Acidithiobacillia</taxon>
        <taxon>Acidithiobacillales</taxon>
        <taxon>Acidithiobacillaceae</taxon>
        <taxon>Acidithiobacillus</taxon>
    </lineage>
</organism>
<keyword evidence="3" id="KW-1185">Reference proteome</keyword>
<gene>
    <name evidence="1" type="ORF">AFERRI_30091</name>
    <name evidence="2" type="ORF">AFERRI_50507</name>
</gene>
<reference evidence="1" key="2">
    <citation type="submission" date="2014-07" db="EMBL/GenBank/DDBJ databases">
        <title>Initial genome analysis of the psychrotolerant acidophile Acidithiobacillus ferrivorans CF27: insights into iron and sulfur oxidation pathways and into biofilm formation.</title>
        <authorList>
            <person name="Talla E."/>
            <person name="Hedrich S."/>
            <person name="Mangenot S."/>
            <person name="Ji B."/>
            <person name="Johnson D.B."/>
            <person name="Barbe V."/>
            <person name="Bonnefoy V."/>
        </authorList>
    </citation>
    <scope>NUCLEOTIDE SEQUENCE [LARGE SCALE GENOMIC DNA]</scope>
    <source>
        <strain evidence="1">CF27</strain>
    </source>
</reference>
<evidence type="ECO:0008006" key="4">
    <source>
        <dbReference type="Google" id="ProtNLM"/>
    </source>
</evidence>
<dbReference type="RefSeq" id="WP_035191803.1">
    <property type="nucleotide sequence ID" value="NZ_CCCS020000023.1"/>
</dbReference>
<accession>A0A060ULV7</accession>
<evidence type="ECO:0000313" key="3">
    <source>
        <dbReference type="Proteomes" id="UP000193925"/>
    </source>
</evidence>
<reference evidence="2 3" key="3">
    <citation type="submission" date="2017-03" db="EMBL/GenBank/DDBJ databases">
        <authorList>
            <person name="Regsiter A."/>
            <person name="William W."/>
        </authorList>
    </citation>
    <scope>NUCLEOTIDE SEQUENCE [LARGE SCALE GENOMIC DNA]</scope>
    <source>
        <strain evidence="2">PRJEB5721</strain>
    </source>
</reference>
<sequence length="321" mass="35258">MADLCLWLSGLRGVPEDDLGAVLPRYWGRGRAERLTAASSLEVAGRLLGFAGLLPAAALLAESEGIATEGHWVIALEPVAFRGQAGRAVLQPLPGLEEAAAAALFTSAVEHMADTPWILRRGARRWYVLAADTPDLHCPDPEQVWGREPLALQATGADARRWNAFLNELQMLLAAHPVNQDVDASGQEPWCLFWAWGEGRLPSVRPIPKWRTVAAEADYLQAAARWLGLPLSYPKALQAAIKLPDDLLWVWPGAWLYPDAAKSFAALVPALSSLWRRGGCLECLTGVLASGDIERLTLRRADRWRFWRRPARPGHALPGVW</sequence>
<dbReference type="EMBL" id="CCCS020000023">
    <property type="protein sequence ID" value="CDQ09445.1"/>
    <property type="molecule type" value="Genomic_DNA"/>
</dbReference>
<evidence type="ECO:0000313" key="2">
    <source>
        <dbReference type="EMBL" id="SMH67306.1"/>
    </source>
</evidence>
<evidence type="ECO:0000313" key="1">
    <source>
        <dbReference type="EMBL" id="CDQ09445.1"/>
    </source>
</evidence>